<evidence type="ECO:0000313" key="7">
    <source>
        <dbReference type="EMBL" id="GAA4086165.1"/>
    </source>
</evidence>
<dbReference type="Pfam" id="PF08281">
    <property type="entry name" value="Sigma70_r4_2"/>
    <property type="match status" value="1"/>
</dbReference>
<feature type="compositionally biased region" description="Basic and acidic residues" evidence="5">
    <location>
        <begin position="27"/>
        <end position="37"/>
    </location>
</feature>
<dbReference type="Gene3D" id="1.10.10.10">
    <property type="entry name" value="Winged helix-like DNA-binding domain superfamily/Winged helix DNA-binding domain"/>
    <property type="match status" value="1"/>
</dbReference>
<dbReference type="Proteomes" id="UP001500683">
    <property type="component" value="Unassembled WGS sequence"/>
</dbReference>
<evidence type="ECO:0000256" key="5">
    <source>
        <dbReference type="SAM" id="MobiDB-lite"/>
    </source>
</evidence>
<protein>
    <recommendedName>
        <fullName evidence="6">RNA polymerase sigma factor 70 region 4 type 2 domain-containing protein</fullName>
    </recommendedName>
</protein>
<proteinExistence type="inferred from homology"/>
<reference evidence="8" key="1">
    <citation type="journal article" date="2019" name="Int. J. Syst. Evol. Microbiol.">
        <title>The Global Catalogue of Microorganisms (GCM) 10K type strain sequencing project: providing services to taxonomists for standard genome sequencing and annotation.</title>
        <authorList>
            <consortium name="The Broad Institute Genomics Platform"/>
            <consortium name="The Broad Institute Genome Sequencing Center for Infectious Disease"/>
            <person name="Wu L."/>
            <person name="Ma J."/>
        </authorList>
    </citation>
    <scope>NUCLEOTIDE SEQUENCE [LARGE SCALE GENOMIC DNA]</scope>
    <source>
        <strain evidence="8">JCM 16702</strain>
    </source>
</reference>
<evidence type="ECO:0000256" key="2">
    <source>
        <dbReference type="ARBA" id="ARBA00023015"/>
    </source>
</evidence>
<sequence>MRLDGRPGGRLEGAEGKRRRRGGAVTREGKEPPDQAGRETLGSYAEFYRYWMPRLTGYLRAQTSDSRWVEDVAQESMLAARARWGELMTYDKPGAWLFRVATIMLRRWQARAREQCTSLDDMVTRGVAPVAVDGGEGTEERVDLMNAVRALPRRQREAVALHCLLEFPLAEVAQILGISEGAAKTHVHRARQRLAELLRPAAGPAAAPHAEGMT</sequence>
<gene>
    <name evidence="7" type="ORF">GCM10022214_52840</name>
</gene>
<dbReference type="InterPro" id="IPR039425">
    <property type="entry name" value="RNA_pol_sigma-70-like"/>
</dbReference>
<feature type="compositionally biased region" description="Basic and acidic residues" evidence="5">
    <location>
        <begin position="1"/>
        <end position="16"/>
    </location>
</feature>
<keyword evidence="8" id="KW-1185">Reference proteome</keyword>
<dbReference type="InterPro" id="IPR013325">
    <property type="entry name" value="RNA_pol_sigma_r2"/>
</dbReference>
<dbReference type="Gene3D" id="1.10.1740.10">
    <property type="match status" value="1"/>
</dbReference>
<evidence type="ECO:0000259" key="6">
    <source>
        <dbReference type="Pfam" id="PF08281"/>
    </source>
</evidence>
<dbReference type="SUPFAM" id="SSF88946">
    <property type="entry name" value="Sigma2 domain of RNA polymerase sigma factors"/>
    <property type="match status" value="1"/>
</dbReference>
<comment type="caution">
    <text evidence="7">The sequence shown here is derived from an EMBL/GenBank/DDBJ whole genome shotgun (WGS) entry which is preliminary data.</text>
</comment>
<name>A0ABP7WE29_9ACTN</name>
<dbReference type="PANTHER" id="PTHR43133:SF46">
    <property type="entry name" value="RNA POLYMERASE SIGMA-70 FACTOR ECF SUBFAMILY"/>
    <property type="match status" value="1"/>
</dbReference>
<keyword evidence="4" id="KW-0804">Transcription</keyword>
<dbReference type="InterPro" id="IPR013324">
    <property type="entry name" value="RNA_pol_sigma_r3/r4-like"/>
</dbReference>
<dbReference type="CDD" id="cd06171">
    <property type="entry name" value="Sigma70_r4"/>
    <property type="match status" value="1"/>
</dbReference>
<evidence type="ECO:0000313" key="8">
    <source>
        <dbReference type="Proteomes" id="UP001500683"/>
    </source>
</evidence>
<evidence type="ECO:0000256" key="4">
    <source>
        <dbReference type="ARBA" id="ARBA00023163"/>
    </source>
</evidence>
<dbReference type="InterPro" id="IPR013249">
    <property type="entry name" value="RNA_pol_sigma70_r4_t2"/>
</dbReference>
<dbReference type="EMBL" id="BAAAZG010000039">
    <property type="protein sequence ID" value="GAA4086165.1"/>
    <property type="molecule type" value="Genomic_DNA"/>
</dbReference>
<dbReference type="InterPro" id="IPR036388">
    <property type="entry name" value="WH-like_DNA-bd_sf"/>
</dbReference>
<dbReference type="PANTHER" id="PTHR43133">
    <property type="entry name" value="RNA POLYMERASE ECF-TYPE SIGMA FACTO"/>
    <property type="match status" value="1"/>
</dbReference>
<keyword evidence="2" id="KW-0805">Transcription regulation</keyword>
<accession>A0ABP7WE29</accession>
<feature type="region of interest" description="Disordered" evidence="5">
    <location>
        <begin position="1"/>
        <end position="38"/>
    </location>
</feature>
<comment type="similarity">
    <text evidence="1">Belongs to the sigma-70 factor family. ECF subfamily.</text>
</comment>
<dbReference type="InterPro" id="IPR014284">
    <property type="entry name" value="RNA_pol_sigma-70_dom"/>
</dbReference>
<evidence type="ECO:0000256" key="3">
    <source>
        <dbReference type="ARBA" id="ARBA00023082"/>
    </source>
</evidence>
<dbReference type="NCBIfam" id="TIGR02937">
    <property type="entry name" value="sigma70-ECF"/>
    <property type="match status" value="1"/>
</dbReference>
<keyword evidence="3" id="KW-0731">Sigma factor</keyword>
<organism evidence="7 8">
    <name type="scientific">Actinomadura miaoliensis</name>
    <dbReference type="NCBI Taxonomy" id="430685"/>
    <lineage>
        <taxon>Bacteria</taxon>
        <taxon>Bacillati</taxon>
        <taxon>Actinomycetota</taxon>
        <taxon>Actinomycetes</taxon>
        <taxon>Streptosporangiales</taxon>
        <taxon>Thermomonosporaceae</taxon>
        <taxon>Actinomadura</taxon>
    </lineage>
</organism>
<feature type="domain" description="RNA polymerase sigma factor 70 region 4 type 2" evidence="6">
    <location>
        <begin position="142"/>
        <end position="194"/>
    </location>
</feature>
<evidence type="ECO:0000256" key="1">
    <source>
        <dbReference type="ARBA" id="ARBA00010641"/>
    </source>
</evidence>
<dbReference type="SUPFAM" id="SSF88659">
    <property type="entry name" value="Sigma3 and sigma4 domains of RNA polymerase sigma factors"/>
    <property type="match status" value="1"/>
</dbReference>